<dbReference type="PROSITE" id="PS00079">
    <property type="entry name" value="MULTICOPPER_OXIDASE1"/>
    <property type="match status" value="1"/>
</dbReference>
<dbReference type="GO" id="GO:0046872">
    <property type="term" value="F:metal ion binding"/>
    <property type="evidence" value="ECO:0007669"/>
    <property type="project" value="UniProtKB-KW"/>
</dbReference>
<dbReference type="SUPFAM" id="SSF49503">
    <property type="entry name" value="Cupredoxins"/>
    <property type="match status" value="1"/>
</dbReference>
<dbReference type="Pfam" id="PF13473">
    <property type="entry name" value="Cupredoxin_1"/>
    <property type="match status" value="1"/>
</dbReference>
<evidence type="ECO:0000256" key="1">
    <source>
        <dbReference type="ARBA" id="ARBA00022723"/>
    </source>
</evidence>
<comment type="caution">
    <text evidence="3">The sequence shown here is derived from an EMBL/GenBank/DDBJ whole genome shotgun (WGS) entry which is preliminary data.</text>
</comment>
<evidence type="ECO:0000259" key="2">
    <source>
        <dbReference type="Pfam" id="PF13473"/>
    </source>
</evidence>
<sequence>MQKTFTVLFILFVLVLGVVFFMDKGKLEAPAVNDNTVLNIDGTVNSEMPVPTEDNTIPEMVVDSTGVKEFTVEGVSFSFNPKTITVNKGDQVRIIFKNTTGFHDFKIDEFSVATKQMQSPYQEILEFTADKAGSFQYYCSVGSHRAAGMFGTLTVQ</sequence>
<protein>
    <recommendedName>
        <fullName evidence="2">EfeO-type cupredoxin-like domain-containing protein</fullName>
    </recommendedName>
</protein>
<dbReference type="InterPro" id="IPR028096">
    <property type="entry name" value="EfeO_Cupredoxin"/>
</dbReference>
<dbReference type="AlphaFoldDB" id="A0A1F6WVY3"/>
<gene>
    <name evidence="3" type="ORF">A3A01_01480</name>
</gene>
<dbReference type="EMBL" id="MFUU01000011">
    <property type="protein sequence ID" value="OGI86046.1"/>
    <property type="molecule type" value="Genomic_DNA"/>
</dbReference>
<dbReference type="STRING" id="1801770.A3A01_01480"/>
<name>A0A1F6WVY3_9BACT</name>
<keyword evidence="1" id="KW-0479">Metal-binding</keyword>
<organism evidence="3 4">
    <name type="scientific">Candidatus Nomurabacteria bacterium RIFCSPLOWO2_01_FULL_39_17</name>
    <dbReference type="NCBI Taxonomy" id="1801770"/>
    <lineage>
        <taxon>Bacteria</taxon>
        <taxon>Candidatus Nomuraibacteriota</taxon>
    </lineage>
</organism>
<dbReference type="InterPro" id="IPR008972">
    <property type="entry name" value="Cupredoxin"/>
</dbReference>
<reference evidence="3 4" key="1">
    <citation type="journal article" date="2016" name="Nat. Commun.">
        <title>Thousands of microbial genomes shed light on interconnected biogeochemical processes in an aquifer system.</title>
        <authorList>
            <person name="Anantharaman K."/>
            <person name="Brown C.T."/>
            <person name="Hug L.A."/>
            <person name="Sharon I."/>
            <person name="Castelle C.J."/>
            <person name="Probst A.J."/>
            <person name="Thomas B.C."/>
            <person name="Singh A."/>
            <person name="Wilkins M.J."/>
            <person name="Karaoz U."/>
            <person name="Brodie E.L."/>
            <person name="Williams K.H."/>
            <person name="Hubbard S.S."/>
            <person name="Banfield J.F."/>
        </authorList>
    </citation>
    <scope>NUCLEOTIDE SEQUENCE [LARGE SCALE GENOMIC DNA]</scope>
</reference>
<dbReference type="Proteomes" id="UP000179352">
    <property type="component" value="Unassembled WGS sequence"/>
</dbReference>
<dbReference type="Gene3D" id="2.60.40.420">
    <property type="entry name" value="Cupredoxins - blue copper proteins"/>
    <property type="match status" value="1"/>
</dbReference>
<accession>A0A1F6WVY3</accession>
<feature type="domain" description="EfeO-type cupredoxin-like" evidence="2">
    <location>
        <begin position="66"/>
        <end position="148"/>
    </location>
</feature>
<evidence type="ECO:0000313" key="3">
    <source>
        <dbReference type="EMBL" id="OGI86046.1"/>
    </source>
</evidence>
<dbReference type="InterPro" id="IPR033138">
    <property type="entry name" value="Cu_oxidase_CS"/>
</dbReference>
<evidence type="ECO:0000313" key="4">
    <source>
        <dbReference type="Proteomes" id="UP000179352"/>
    </source>
</evidence>
<proteinExistence type="predicted"/>